<proteinExistence type="predicted"/>
<keyword evidence="1" id="KW-1133">Transmembrane helix</keyword>
<dbReference type="Proteomes" id="UP000613266">
    <property type="component" value="Unassembled WGS sequence"/>
</dbReference>
<evidence type="ECO:0000313" key="3">
    <source>
        <dbReference type="EMBL" id="MBH9576546.1"/>
    </source>
</evidence>
<name>A0A931IZ97_9BURK</name>
<dbReference type="RefSeq" id="WP_198110156.1">
    <property type="nucleotide sequence ID" value="NZ_JAEDAK010000003.1"/>
</dbReference>
<reference evidence="3" key="1">
    <citation type="submission" date="2020-12" db="EMBL/GenBank/DDBJ databases">
        <title>The genome sequence of Inhella sp. 1Y17.</title>
        <authorList>
            <person name="Liu Y."/>
        </authorList>
    </citation>
    <scope>NUCLEOTIDE SEQUENCE</scope>
    <source>
        <strain evidence="3">1Y17</strain>
    </source>
</reference>
<comment type="caution">
    <text evidence="3">The sequence shown here is derived from an EMBL/GenBank/DDBJ whole genome shotgun (WGS) entry which is preliminary data.</text>
</comment>
<dbReference type="EMBL" id="JAEDAK010000003">
    <property type="protein sequence ID" value="MBH9576546.1"/>
    <property type="molecule type" value="Genomic_DNA"/>
</dbReference>
<accession>A0A931IZ97</accession>
<feature type="domain" description="NfeD-like C-terminal" evidence="2">
    <location>
        <begin position="85"/>
        <end position="141"/>
    </location>
</feature>
<dbReference type="Pfam" id="PF01957">
    <property type="entry name" value="NfeD"/>
    <property type="match status" value="1"/>
</dbReference>
<evidence type="ECO:0000259" key="2">
    <source>
        <dbReference type="Pfam" id="PF01957"/>
    </source>
</evidence>
<dbReference type="AlphaFoldDB" id="A0A931IZ97"/>
<sequence>MNDATTWWLLAGALVAAELLTGSFYLLMLALGAATGALCAHLGLGTQLQIVAAAAAGALSTFAWYRYRRARGAESTAIESNRDVNLDIGQTVQVGQWDSLGQTQVSYRGATWHAQFAGPGSPAPGMHRIVALRGNTLELEPC</sequence>
<dbReference type="InterPro" id="IPR002810">
    <property type="entry name" value="NfeD-like_C"/>
</dbReference>
<keyword evidence="4" id="KW-1185">Reference proteome</keyword>
<organism evidence="3 4">
    <name type="scientific">Inhella proteolytica</name>
    <dbReference type="NCBI Taxonomy" id="2795029"/>
    <lineage>
        <taxon>Bacteria</taxon>
        <taxon>Pseudomonadati</taxon>
        <taxon>Pseudomonadota</taxon>
        <taxon>Betaproteobacteria</taxon>
        <taxon>Burkholderiales</taxon>
        <taxon>Sphaerotilaceae</taxon>
        <taxon>Inhella</taxon>
    </lineage>
</organism>
<protein>
    <submittedName>
        <fullName evidence="3">NfeD family protein</fullName>
    </submittedName>
</protein>
<feature type="transmembrane region" description="Helical" evidence="1">
    <location>
        <begin position="46"/>
        <end position="65"/>
    </location>
</feature>
<evidence type="ECO:0000313" key="4">
    <source>
        <dbReference type="Proteomes" id="UP000613266"/>
    </source>
</evidence>
<gene>
    <name evidence="3" type="ORF">I7X39_06485</name>
</gene>
<feature type="transmembrane region" description="Helical" evidence="1">
    <location>
        <begin position="7"/>
        <end position="34"/>
    </location>
</feature>
<keyword evidence="1" id="KW-0812">Transmembrane</keyword>
<evidence type="ECO:0000256" key="1">
    <source>
        <dbReference type="SAM" id="Phobius"/>
    </source>
</evidence>
<keyword evidence="1" id="KW-0472">Membrane</keyword>